<dbReference type="GO" id="GO:0010181">
    <property type="term" value="F:FMN binding"/>
    <property type="evidence" value="ECO:0007669"/>
    <property type="project" value="InterPro"/>
</dbReference>
<proteinExistence type="inferred from homology"/>
<protein>
    <recommendedName>
        <fullName evidence="4">NADH:flavin oxidoreductase/NADH oxidase N-terminal domain-containing protein</fullName>
    </recommendedName>
</protein>
<evidence type="ECO:0000259" key="4">
    <source>
        <dbReference type="Pfam" id="PF00724"/>
    </source>
</evidence>
<evidence type="ECO:0000313" key="6">
    <source>
        <dbReference type="Proteomes" id="UP000054251"/>
    </source>
</evidence>
<dbReference type="Gene3D" id="3.20.20.70">
    <property type="entry name" value="Aldolase class I"/>
    <property type="match status" value="1"/>
</dbReference>
<gene>
    <name evidence="5" type="ORF">AC631_05896</name>
</gene>
<evidence type="ECO:0000256" key="1">
    <source>
        <dbReference type="ARBA" id="ARBA00001917"/>
    </source>
</evidence>
<comment type="cofactor">
    <cofactor evidence="1">
        <name>FMN</name>
        <dbReference type="ChEBI" id="CHEBI:58210"/>
    </cofactor>
</comment>
<dbReference type="RefSeq" id="XP_015464446.1">
    <property type="nucleotide sequence ID" value="XM_015614725.1"/>
</dbReference>
<evidence type="ECO:0000313" key="5">
    <source>
        <dbReference type="EMBL" id="KRZ98343.1"/>
    </source>
</evidence>
<dbReference type="Pfam" id="PF00724">
    <property type="entry name" value="Oxidored_FMN"/>
    <property type="match status" value="1"/>
</dbReference>
<dbReference type="Proteomes" id="UP000054251">
    <property type="component" value="Unassembled WGS sequence"/>
</dbReference>
<dbReference type="InterPro" id="IPR045247">
    <property type="entry name" value="Oye-like"/>
</dbReference>
<keyword evidence="3" id="KW-0285">Flavoprotein</keyword>
<dbReference type="GO" id="GO:0003959">
    <property type="term" value="F:NADPH dehydrogenase activity"/>
    <property type="evidence" value="ECO:0007669"/>
    <property type="project" value="TreeGrafter"/>
</dbReference>
<evidence type="ECO:0000256" key="2">
    <source>
        <dbReference type="ARBA" id="ARBA00005979"/>
    </source>
</evidence>
<dbReference type="InterPro" id="IPR013785">
    <property type="entry name" value="Aldolase_TIM"/>
</dbReference>
<sequence length="87" mass="9788">MSGVQIVSLKDTDLFKSLKVGKNILSNKVVYPPTTRLRALDDHTPSDLELEYYGERSKYPGSLLIAEATYISGTSWFQRKISACVEF</sequence>
<comment type="similarity">
    <text evidence="2">Belongs to the NADH:flavin oxidoreductase/NADH oxidase family.</text>
</comment>
<keyword evidence="3" id="KW-0288">FMN</keyword>
<organism evidence="5 6">
    <name type="scientific">Debaryomyces fabryi</name>
    <dbReference type="NCBI Taxonomy" id="58627"/>
    <lineage>
        <taxon>Eukaryota</taxon>
        <taxon>Fungi</taxon>
        <taxon>Dikarya</taxon>
        <taxon>Ascomycota</taxon>
        <taxon>Saccharomycotina</taxon>
        <taxon>Pichiomycetes</taxon>
        <taxon>Debaryomycetaceae</taxon>
        <taxon>Debaryomyces</taxon>
    </lineage>
</organism>
<keyword evidence="6" id="KW-1185">Reference proteome</keyword>
<dbReference type="OrthoDB" id="276546at2759"/>
<accession>A0A0V1PQ36</accession>
<dbReference type="PANTHER" id="PTHR22893">
    <property type="entry name" value="NADH OXIDOREDUCTASE-RELATED"/>
    <property type="match status" value="1"/>
</dbReference>
<dbReference type="EMBL" id="LMYN01000326">
    <property type="protein sequence ID" value="KRZ98343.1"/>
    <property type="molecule type" value="Genomic_DNA"/>
</dbReference>
<name>A0A0V1PQ36_9ASCO</name>
<feature type="domain" description="NADH:flavin oxidoreductase/NADH oxidase N-terminal" evidence="4">
    <location>
        <begin position="13"/>
        <end position="77"/>
    </location>
</feature>
<reference evidence="5 6" key="1">
    <citation type="submission" date="2015-11" db="EMBL/GenBank/DDBJ databases">
        <title>The genome of Debaryomyces fabryi.</title>
        <authorList>
            <person name="Tafer H."/>
            <person name="Lopandic K."/>
        </authorList>
    </citation>
    <scope>NUCLEOTIDE SEQUENCE [LARGE SCALE GENOMIC DNA]</scope>
    <source>
        <strain evidence="5 6">CBS 789</strain>
    </source>
</reference>
<evidence type="ECO:0000256" key="3">
    <source>
        <dbReference type="ARBA" id="ARBA00022643"/>
    </source>
</evidence>
<dbReference type="PANTHER" id="PTHR22893:SF91">
    <property type="entry name" value="NADPH DEHYDROGENASE 2-RELATED"/>
    <property type="match status" value="1"/>
</dbReference>
<dbReference type="SUPFAM" id="SSF51395">
    <property type="entry name" value="FMN-linked oxidoreductases"/>
    <property type="match status" value="1"/>
</dbReference>
<comment type="caution">
    <text evidence="5">The sequence shown here is derived from an EMBL/GenBank/DDBJ whole genome shotgun (WGS) entry which is preliminary data.</text>
</comment>
<dbReference type="InterPro" id="IPR001155">
    <property type="entry name" value="OxRdtase_FMN_N"/>
</dbReference>
<dbReference type="AlphaFoldDB" id="A0A0V1PQ36"/>
<dbReference type="GeneID" id="26842905"/>